<evidence type="ECO:0000256" key="5">
    <source>
        <dbReference type="ARBA" id="ARBA00022989"/>
    </source>
</evidence>
<accession>A0AAP0X0L5</accession>
<evidence type="ECO:0000256" key="7">
    <source>
        <dbReference type="ARBA" id="ARBA00023316"/>
    </source>
</evidence>
<dbReference type="InterPro" id="IPR005150">
    <property type="entry name" value="Cellulose_synth"/>
</dbReference>
<keyword evidence="7" id="KW-0961">Cell wall biogenesis/degradation</keyword>
<gene>
    <name evidence="9" type="ORF">L1049_004169</name>
</gene>
<keyword evidence="10" id="KW-1185">Reference proteome</keyword>
<keyword evidence="5 8" id="KW-1133">Transmembrane helix</keyword>
<name>A0AAP0X0L5_LIQFO</name>
<dbReference type="Pfam" id="PF03552">
    <property type="entry name" value="Cellulose_synt"/>
    <property type="match status" value="1"/>
</dbReference>
<evidence type="ECO:0000256" key="6">
    <source>
        <dbReference type="ARBA" id="ARBA00023136"/>
    </source>
</evidence>
<sequence length="363" mass="40904">MEKCFGQSPLLIASNLVDDDRFFWSASPDKILREAIHVISYDYEYNTAWGREVGWIYGSQTGDILTGFKMHTRGWRSVYCMPARAAFRGSAPINLSDRLNQVLLWATGSIEILFSRHCPIWYGYGGRLKLLERVAYISATTYPLTSIPLLIYCALPAICLLTGKFIISPITYEAGIWILLVLISVLANGALEVRWSGVSLQELWRNQQFWVISGVSSHLFAVFQGLGTVVLSLSTSLKLQAKTFKKDNAMEFYPFEWTSLLVLPTMLLLVNLWAMVAGLSSVLTSGYYASLGILFAELFFASLVIFHLYPFLKGLSVCKHKIPMVVIIWSLLLVGMFSVLWVRLDPFTTRFRGPDIKDCGIEC</sequence>
<feature type="transmembrane region" description="Helical" evidence="8">
    <location>
        <begin position="255"/>
        <end position="275"/>
    </location>
</feature>
<dbReference type="EMBL" id="JBBPBK010000007">
    <property type="protein sequence ID" value="KAK9281273.1"/>
    <property type="molecule type" value="Genomic_DNA"/>
</dbReference>
<dbReference type="Proteomes" id="UP001415857">
    <property type="component" value="Unassembled WGS sequence"/>
</dbReference>
<evidence type="ECO:0000256" key="8">
    <source>
        <dbReference type="SAM" id="Phobius"/>
    </source>
</evidence>
<evidence type="ECO:0000256" key="3">
    <source>
        <dbReference type="ARBA" id="ARBA00022679"/>
    </source>
</evidence>
<evidence type="ECO:0000313" key="9">
    <source>
        <dbReference type="EMBL" id="KAK9281273.1"/>
    </source>
</evidence>
<evidence type="ECO:0008006" key="11">
    <source>
        <dbReference type="Google" id="ProtNLM"/>
    </source>
</evidence>
<comment type="caution">
    <text evidence="9">The sequence shown here is derived from an EMBL/GenBank/DDBJ whole genome shotgun (WGS) entry which is preliminary data.</text>
</comment>
<feature type="transmembrane region" description="Helical" evidence="8">
    <location>
        <begin position="211"/>
        <end position="234"/>
    </location>
</feature>
<dbReference type="GO" id="GO:0016760">
    <property type="term" value="F:cellulose synthase (UDP-forming) activity"/>
    <property type="evidence" value="ECO:0007669"/>
    <property type="project" value="InterPro"/>
</dbReference>
<keyword evidence="6 8" id="KW-0472">Membrane</keyword>
<feature type="transmembrane region" description="Helical" evidence="8">
    <location>
        <begin position="324"/>
        <end position="344"/>
    </location>
</feature>
<dbReference type="AlphaFoldDB" id="A0AAP0X0L5"/>
<protein>
    <recommendedName>
        <fullName evidence="11">Cellulose synthase</fullName>
    </recommendedName>
</protein>
<comment type="subcellular location">
    <subcellularLocation>
        <location evidence="1">Endomembrane system</location>
    </subcellularLocation>
</comment>
<keyword evidence="3" id="KW-0808">Transferase</keyword>
<feature type="transmembrane region" description="Helical" evidence="8">
    <location>
        <begin position="174"/>
        <end position="191"/>
    </location>
</feature>
<organism evidence="9 10">
    <name type="scientific">Liquidambar formosana</name>
    <name type="common">Formosan gum</name>
    <dbReference type="NCBI Taxonomy" id="63359"/>
    <lineage>
        <taxon>Eukaryota</taxon>
        <taxon>Viridiplantae</taxon>
        <taxon>Streptophyta</taxon>
        <taxon>Embryophyta</taxon>
        <taxon>Tracheophyta</taxon>
        <taxon>Spermatophyta</taxon>
        <taxon>Magnoliopsida</taxon>
        <taxon>eudicotyledons</taxon>
        <taxon>Gunneridae</taxon>
        <taxon>Pentapetalae</taxon>
        <taxon>Saxifragales</taxon>
        <taxon>Altingiaceae</taxon>
        <taxon>Liquidambar</taxon>
    </lineage>
</organism>
<feature type="transmembrane region" description="Helical" evidence="8">
    <location>
        <begin position="142"/>
        <end position="162"/>
    </location>
</feature>
<evidence type="ECO:0000313" key="10">
    <source>
        <dbReference type="Proteomes" id="UP001415857"/>
    </source>
</evidence>
<dbReference type="GO" id="GO:0016020">
    <property type="term" value="C:membrane"/>
    <property type="evidence" value="ECO:0007669"/>
    <property type="project" value="InterPro"/>
</dbReference>
<evidence type="ECO:0000256" key="4">
    <source>
        <dbReference type="ARBA" id="ARBA00022692"/>
    </source>
</evidence>
<proteinExistence type="predicted"/>
<evidence type="ECO:0000256" key="2">
    <source>
        <dbReference type="ARBA" id="ARBA00022676"/>
    </source>
</evidence>
<evidence type="ECO:0000256" key="1">
    <source>
        <dbReference type="ARBA" id="ARBA00004308"/>
    </source>
</evidence>
<reference evidence="9 10" key="1">
    <citation type="journal article" date="2024" name="Plant J.">
        <title>Genome sequences and population genomics reveal climatic adaptation and genomic divergence between two closely related sweetgum species.</title>
        <authorList>
            <person name="Xu W.Q."/>
            <person name="Ren C.Q."/>
            <person name="Zhang X.Y."/>
            <person name="Comes H.P."/>
            <person name="Liu X.H."/>
            <person name="Li Y.G."/>
            <person name="Kettle C.J."/>
            <person name="Jalonen R."/>
            <person name="Gaisberger H."/>
            <person name="Ma Y.Z."/>
            <person name="Qiu Y.X."/>
        </authorList>
    </citation>
    <scope>NUCLEOTIDE SEQUENCE [LARGE SCALE GENOMIC DNA]</scope>
    <source>
        <strain evidence="9">Hangzhou</strain>
    </source>
</reference>
<dbReference type="GO" id="GO:0071555">
    <property type="term" value="P:cell wall organization"/>
    <property type="evidence" value="ECO:0007669"/>
    <property type="project" value="UniProtKB-KW"/>
</dbReference>
<dbReference type="GO" id="GO:0012505">
    <property type="term" value="C:endomembrane system"/>
    <property type="evidence" value="ECO:0007669"/>
    <property type="project" value="UniProtKB-SubCell"/>
</dbReference>
<feature type="transmembrane region" description="Helical" evidence="8">
    <location>
        <begin position="287"/>
        <end position="312"/>
    </location>
</feature>
<dbReference type="PANTHER" id="PTHR13301">
    <property type="entry name" value="X-BOX TRANSCRIPTION FACTOR-RELATED"/>
    <property type="match status" value="1"/>
</dbReference>
<dbReference type="GO" id="GO:0030244">
    <property type="term" value="P:cellulose biosynthetic process"/>
    <property type="evidence" value="ECO:0007669"/>
    <property type="project" value="InterPro"/>
</dbReference>
<keyword evidence="2" id="KW-0328">Glycosyltransferase</keyword>
<keyword evidence="4 8" id="KW-0812">Transmembrane</keyword>